<keyword evidence="2" id="KW-1185">Reference proteome</keyword>
<dbReference type="AlphaFoldDB" id="A0A9P9EA68"/>
<proteinExistence type="predicted"/>
<name>A0A9P9EA68_9HYPO</name>
<evidence type="ECO:0008006" key="3">
    <source>
        <dbReference type="Google" id="ProtNLM"/>
    </source>
</evidence>
<dbReference type="OrthoDB" id="425925at2759"/>
<gene>
    <name evidence="1" type="ORF">B0J13DRAFT_641984</name>
</gene>
<evidence type="ECO:0000313" key="1">
    <source>
        <dbReference type="EMBL" id="KAH7133392.1"/>
    </source>
</evidence>
<accession>A0A9P9EA68</accession>
<dbReference type="Proteomes" id="UP000717696">
    <property type="component" value="Unassembled WGS sequence"/>
</dbReference>
<dbReference type="EMBL" id="JAGMUU010000018">
    <property type="protein sequence ID" value="KAH7133392.1"/>
    <property type="molecule type" value="Genomic_DNA"/>
</dbReference>
<protein>
    <recommendedName>
        <fullName evidence="3">Phosphoglycerate mutase family protein</fullName>
    </recommendedName>
</protein>
<organism evidence="1 2">
    <name type="scientific">Dactylonectria estremocensis</name>
    <dbReference type="NCBI Taxonomy" id="1079267"/>
    <lineage>
        <taxon>Eukaryota</taxon>
        <taxon>Fungi</taxon>
        <taxon>Dikarya</taxon>
        <taxon>Ascomycota</taxon>
        <taxon>Pezizomycotina</taxon>
        <taxon>Sordariomycetes</taxon>
        <taxon>Hypocreomycetidae</taxon>
        <taxon>Hypocreales</taxon>
        <taxon>Nectriaceae</taxon>
        <taxon>Dactylonectria</taxon>
    </lineage>
</organism>
<comment type="caution">
    <text evidence="1">The sequence shown here is derived from an EMBL/GenBank/DDBJ whole genome shotgun (WGS) entry which is preliminary data.</text>
</comment>
<sequence length="191" mass="20849">MKPATLLISAATALCSQTAYLLRHGEKPPGEFAIGLSAEGKQRAQCLRSVFGARSLCNIGCIIVPKYESDGSGRRSYDTVSPLAADLGLTINTPCGRDDSECVAKAVREYTGSGNILICWEHKRLRNIAEDLGADAVGKYPVDRFDVIWTDPHPYTEITSATSEKCPGLDEQWEDGLSTLSQKTLLEYDYL</sequence>
<evidence type="ECO:0000313" key="2">
    <source>
        <dbReference type="Proteomes" id="UP000717696"/>
    </source>
</evidence>
<reference evidence="1" key="1">
    <citation type="journal article" date="2021" name="Nat. Commun.">
        <title>Genetic determinants of endophytism in the Arabidopsis root mycobiome.</title>
        <authorList>
            <person name="Mesny F."/>
            <person name="Miyauchi S."/>
            <person name="Thiergart T."/>
            <person name="Pickel B."/>
            <person name="Atanasova L."/>
            <person name="Karlsson M."/>
            <person name="Huettel B."/>
            <person name="Barry K.W."/>
            <person name="Haridas S."/>
            <person name="Chen C."/>
            <person name="Bauer D."/>
            <person name="Andreopoulos W."/>
            <person name="Pangilinan J."/>
            <person name="LaButti K."/>
            <person name="Riley R."/>
            <person name="Lipzen A."/>
            <person name="Clum A."/>
            <person name="Drula E."/>
            <person name="Henrissat B."/>
            <person name="Kohler A."/>
            <person name="Grigoriev I.V."/>
            <person name="Martin F.M."/>
            <person name="Hacquard S."/>
        </authorList>
    </citation>
    <scope>NUCLEOTIDE SEQUENCE</scope>
    <source>
        <strain evidence="1">MPI-CAGE-AT-0021</strain>
    </source>
</reference>